<dbReference type="InterPro" id="IPR011050">
    <property type="entry name" value="Pectin_lyase_fold/virulence"/>
</dbReference>
<reference evidence="6" key="1">
    <citation type="journal article" date="2020" name="mSystems">
        <title>Genome- and Community-Level Interaction Insights into Carbon Utilization and Element Cycling Functions of Hydrothermarchaeota in Hydrothermal Sediment.</title>
        <authorList>
            <person name="Zhou Z."/>
            <person name="Liu Y."/>
            <person name="Xu W."/>
            <person name="Pan J."/>
            <person name="Luo Z.H."/>
            <person name="Li M."/>
        </authorList>
    </citation>
    <scope>NUCLEOTIDE SEQUENCE [LARGE SCALE GENOMIC DNA]</scope>
    <source>
        <strain evidence="6">SpSt-374</strain>
    </source>
</reference>
<evidence type="ECO:0000256" key="1">
    <source>
        <dbReference type="ARBA" id="ARBA00004906"/>
    </source>
</evidence>
<evidence type="ECO:0000256" key="2">
    <source>
        <dbReference type="ARBA" id="ARBA00022737"/>
    </source>
</evidence>
<evidence type="ECO:0000259" key="5">
    <source>
        <dbReference type="Pfam" id="PF07602"/>
    </source>
</evidence>
<dbReference type="InterPro" id="IPR012334">
    <property type="entry name" value="Pectin_lyas_fold"/>
</dbReference>
<dbReference type="SMART" id="SM00710">
    <property type="entry name" value="PbH1"/>
    <property type="match status" value="7"/>
</dbReference>
<dbReference type="Pfam" id="PF07602">
    <property type="entry name" value="DUF1565"/>
    <property type="match status" value="1"/>
</dbReference>
<evidence type="ECO:0000256" key="4">
    <source>
        <dbReference type="SAM" id="MobiDB-lite"/>
    </source>
</evidence>
<feature type="domain" description="DUF1565" evidence="5">
    <location>
        <begin position="65"/>
        <end position="277"/>
    </location>
</feature>
<protein>
    <submittedName>
        <fullName evidence="6">DUF1565 domain-containing protein</fullName>
    </submittedName>
</protein>
<dbReference type="AlphaFoldDB" id="A0A7C3ZQQ8"/>
<organism evidence="6">
    <name type="scientific">Planktothricoides sp. SpSt-374</name>
    <dbReference type="NCBI Taxonomy" id="2282167"/>
    <lineage>
        <taxon>Bacteria</taxon>
        <taxon>Bacillati</taxon>
        <taxon>Cyanobacteriota</taxon>
        <taxon>Cyanophyceae</taxon>
        <taxon>Oscillatoriophycideae</taxon>
        <taxon>Oscillatoriales</taxon>
        <taxon>Oscillatoriaceae</taxon>
        <taxon>Planktothricoides</taxon>
    </lineage>
</organism>
<dbReference type="NCBIfam" id="TIGR03804">
    <property type="entry name" value="para_beta_helix"/>
    <property type="match status" value="3"/>
</dbReference>
<feature type="compositionally biased region" description="Pro residues" evidence="4">
    <location>
        <begin position="298"/>
        <end position="315"/>
    </location>
</feature>
<evidence type="ECO:0000313" key="6">
    <source>
        <dbReference type="EMBL" id="HGF99245.1"/>
    </source>
</evidence>
<proteinExistence type="predicted"/>
<dbReference type="InterPro" id="IPR006626">
    <property type="entry name" value="PbH1"/>
</dbReference>
<comment type="caution">
    <text evidence="6">The sequence shown here is derived from an EMBL/GenBank/DDBJ whole genome shotgun (WGS) entry which is preliminary data.</text>
</comment>
<dbReference type="InterPro" id="IPR022441">
    <property type="entry name" value="Para_beta_helix_rpt-2"/>
</dbReference>
<dbReference type="Gene3D" id="2.160.20.10">
    <property type="entry name" value="Single-stranded right-handed beta-helix, Pectin lyase-like"/>
    <property type="match status" value="1"/>
</dbReference>
<name>A0A7C3ZQQ8_9CYAN</name>
<dbReference type="InterPro" id="IPR011459">
    <property type="entry name" value="DUF1565"/>
</dbReference>
<gene>
    <name evidence="6" type="ORF">ENR15_00845</name>
</gene>
<dbReference type="InterPro" id="IPR051550">
    <property type="entry name" value="SCF-Subunits/Alg-Epimerases"/>
</dbReference>
<dbReference type="EMBL" id="DSPX01000005">
    <property type="protein sequence ID" value="HGF99245.1"/>
    <property type="molecule type" value="Genomic_DNA"/>
</dbReference>
<feature type="region of interest" description="Disordered" evidence="4">
    <location>
        <begin position="281"/>
        <end position="315"/>
    </location>
</feature>
<dbReference type="PANTHER" id="PTHR22990:SF15">
    <property type="entry name" value="F-BOX ONLY PROTEIN 10"/>
    <property type="match status" value="1"/>
</dbReference>
<keyword evidence="3" id="KW-0833">Ubl conjugation pathway</keyword>
<comment type="pathway">
    <text evidence="1">Protein modification; protein ubiquitination.</text>
</comment>
<keyword evidence="2" id="KW-0677">Repeat</keyword>
<evidence type="ECO:0000256" key="3">
    <source>
        <dbReference type="ARBA" id="ARBA00022786"/>
    </source>
</evidence>
<accession>A0A7C3ZQQ8</accession>
<sequence>MLINLATKISPKQVGLALIISIMAAEAMPMIARALSGEQSKHLKQAQPSVIAQRNTIEVSPTGSVRTITAALQQATSGTTIQLAPGTYGPSETFPLELKEGVILKGNEGALGAGVVITGGGRHLSRTYSNQNVTIVAQTNTEIIGVTVTNPNTRGTGIWVENADPIIRNSSFIDNNREGIFAAGSAVPKIENNQFINNKGNGVTLVGQSSGQVRSNVFDNTGFGVTVGKEAAPLIVSNQIKNNRAGIMINDQARPTLQDNTIENNKEYGIFVGKEAQPNLLNNTFRSNGQDVYDQKTAPPPPPLPPEPESLPPAP</sequence>
<feature type="compositionally biased region" description="Polar residues" evidence="4">
    <location>
        <begin position="281"/>
        <end position="290"/>
    </location>
</feature>
<dbReference type="SUPFAM" id="SSF51126">
    <property type="entry name" value="Pectin lyase-like"/>
    <property type="match status" value="1"/>
</dbReference>
<dbReference type="PANTHER" id="PTHR22990">
    <property type="entry name" value="F-BOX ONLY PROTEIN"/>
    <property type="match status" value="1"/>
</dbReference>